<evidence type="ECO:0000256" key="3">
    <source>
        <dbReference type="ARBA" id="ARBA00022448"/>
    </source>
</evidence>
<dbReference type="GO" id="GO:0005886">
    <property type="term" value="C:plasma membrane"/>
    <property type="evidence" value="ECO:0007669"/>
    <property type="project" value="UniProtKB-SubCell"/>
</dbReference>
<feature type="transmembrane region" description="Helical" evidence="8">
    <location>
        <begin position="59"/>
        <end position="83"/>
    </location>
</feature>
<comment type="subcellular location">
    <subcellularLocation>
        <location evidence="1">Cell membrane</location>
        <topology evidence="1">Multi-pass membrane protein</topology>
    </subcellularLocation>
</comment>
<dbReference type="KEGG" id="tbk:HF295_04860"/>
<evidence type="ECO:0000256" key="1">
    <source>
        <dbReference type="ARBA" id="ARBA00004651"/>
    </source>
</evidence>
<comment type="similarity">
    <text evidence="2">Belongs to the CPA3 antiporters (TC 2.A.63) subunit F family.</text>
</comment>
<evidence type="ECO:0000256" key="4">
    <source>
        <dbReference type="ARBA" id="ARBA00022475"/>
    </source>
</evidence>
<gene>
    <name evidence="9" type="ORF">HF295_04860</name>
</gene>
<evidence type="ECO:0000256" key="7">
    <source>
        <dbReference type="ARBA" id="ARBA00023136"/>
    </source>
</evidence>
<keyword evidence="3" id="KW-0813">Transport</keyword>
<keyword evidence="4" id="KW-1003">Cell membrane</keyword>
<accession>A0A7L6N4Q7</accession>
<evidence type="ECO:0000313" key="9">
    <source>
        <dbReference type="EMBL" id="QLY40228.1"/>
    </source>
</evidence>
<dbReference type="PANTHER" id="PTHR34702:SF1">
    <property type="entry name" value="NA(+)_H(+) ANTIPORTER SUBUNIT F"/>
    <property type="match status" value="1"/>
</dbReference>
<dbReference type="Proteomes" id="UP000512167">
    <property type="component" value="Chromosome"/>
</dbReference>
<dbReference type="AlphaFoldDB" id="A0A7L6N4Q7"/>
<keyword evidence="6 8" id="KW-1133">Transmembrane helix</keyword>
<dbReference type="Pfam" id="PF04066">
    <property type="entry name" value="MrpF_PhaF"/>
    <property type="match status" value="1"/>
</dbReference>
<reference evidence="9 10" key="1">
    <citation type="submission" date="2020-04" db="EMBL/GenBank/DDBJ databases">
        <authorList>
            <person name="Zheng R.K."/>
            <person name="Sun C.M."/>
        </authorList>
    </citation>
    <scope>NUCLEOTIDE SEQUENCE [LARGE SCALE GENOMIC DNA]</scope>
    <source>
        <strain evidence="10">zrk29</strain>
    </source>
</reference>
<evidence type="ECO:0000256" key="6">
    <source>
        <dbReference type="ARBA" id="ARBA00022989"/>
    </source>
</evidence>
<protein>
    <submittedName>
        <fullName evidence="9">Cation:proton antiporter</fullName>
    </submittedName>
</protein>
<keyword evidence="5 8" id="KW-0812">Transmembrane</keyword>
<sequence length="89" mass="9665">MIETALLIATIILVILTFVGLYRAVVGPTVEDRMVAINMIATKVTTIIVMIALLQNQKFFVDVALVYALLGFITTIGLAKLLMKGKLGK</sequence>
<dbReference type="PANTHER" id="PTHR34702">
    <property type="entry name" value="NA(+)/H(+) ANTIPORTER SUBUNIT F1"/>
    <property type="match status" value="1"/>
</dbReference>
<name>A0A7L6N4Q7_9MOLU</name>
<evidence type="ECO:0000256" key="2">
    <source>
        <dbReference type="ARBA" id="ARBA00009212"/>
    </source>
</evidence>
<proteinExistence type="inferred from homology"/>
<keyword evidence="7 8" id="KW-0472">Membrane</keyword>
<dbReference type="RefSeq" id="WP_312031056.1">
    <property type="nucleotide sequence ID" value="NZ_CP051151.1"/>
</dbReference>
<evidence type="ECO:0000256" key="5">
    <source>
        <dbReference type="ARBA" id="ARBA00022692"/>
    </source>
</evidence>
<dbReference type="InterPro" id="IPR007208">
    <property type="entry name" value="MrpF/PhaF-like"/>
</dbReference>
<evidence type="ECO:0000313" key="10">
    <source>
        <dbReference type="Proteomes" id="UP000512167"/>
    </source>
</evidence>
<dbReference type="GO" id="GO:0015385">
    <property type="term" value="F:sodium:proton antiporter activity"/>
    <property type="evidence" value="ECO:0007669"/>
    <property type="project" value="TreeGrafter"/>
</dbReference>
<feature type="transmembrane region" description="Helical" evidence="8">
    <location>
        <begin position="6"/>
        <end position="26"/>
    </location>
</feature>
<feature type="transmembrane region" description="Helical" evidence="8">
    <location>
        <begin position="35"/>
        <end position="53"/>
    </location>
</feature>
<dbReference type="EMBL" id="CP051151">
    <property type="protein sequence ID" value="QLY40228.1"/>
    <property type="molecule type" value="Genomic_DNA"/>
</dbReference>
<organism evidence="9 10">
    <name type="scientific">Hujiaoplasma nucleasis</name>
    <dbReference type="NCBI Taxonomy" id="2725268"/>
    <lineage>
        <taxon>Bacteria</taxon>
        <taxon>Bacillati</taxon>
        <taxon>Mycoplasmatota</taxon>
        <taxon>Mollicutes</taxon>
        <taxon>Candidatus Izemoplasmatales</taxon>
        <taxon>Hujiaoplasmataceae</taxon>
        <taxon>Hujiaoplasma</taxon>
    </lineage>
</organism>
<evidence type="ECO:0000256" key="8">
    <source>
        <dbReference type="SAM" id="Phobius"/>
    </source>
</evidence>
<keyword evidence="10" id="KW-1185">Reference proteome</keyword>